<reference evidence="1" key="1">
    <citation type="submission" date="2014-05" db="EMBL/GenBank/DDBJ databases">
        <authorList>
            <person name="Chronopoulou M."/>
        </authorList>
    </citation>
    <scope>NUCLEOTIDE SEQUENCE</scope>
    <source>
        <tissue evidence="1">Whole organism</tissue>
    </source>
</reference>
<name>A0A0K2TQC4_LEPSM</name>
<dbReference type="EMBL" id="HACA01010486">
    <property type="protein sequence ID" value="CDW27847.1"/>
    <property type="molecule type" value="Transcribed_RNA"/>
</dbReference>
<dbReference type="AlphaFoldDB" id="A0A0K2TQC4"/>
<sequence length="45" mass="5367">RSIAGRFAFSNGQTYCDPRDELKNGEECSYIPKVIDHILRYYRHF</sequence>
<feature type="non-terminal residue" evidence="1">
    <location>
        <position position="1"/>
    </location>
</feature>
<proteinExistence type="predicted"/>
<organism evidence="1">
    <name type="scientific">Lepeophtheirus salmonis</name>
    <name type="common">Salmon louse</name>
    <name type="synonym">Caligus salmonis</name>
    <dbReference type="NCBI Taxonomy" id="72036"/>
    <lineage>
        <taxon>Eukaryota</taxon>
        <taxon>Metazoa</taxon>
        <taxon>Ecdysozoa</taxon>
        <taxon>Arthropoda</taxon>
        <taxon>Crustacea</taxon>
        <taxon>Multicrustacea</taxon>
        <taxon>Hexanauplia</taxon>
        <taxon>Copepoda</taxon>
        <taxon>Siphonostomatoida</taxon>
        <taxon>Caligidae</taxon>
        <taxon>Lepeophtheirus</taxon>
    </lineage>
</organism>
<evidence type="ECO:0000313" key="1">
    <source>
        <dbReference type="EMBL" id="CDW27847.1"/>
    </source>
</evidence>
<protein>
    <submittedName>
        <fullName evidence="1">Uncharacterized protein</fullName>
    </submittedName>
</protein>
<accession>A0A0K2TQC4</accession>